<dbReference type="OrthoDB" id="5429772at2759"/>
<protein>
    <submittedName>
        <fullName evidence="1">Uncharacterized protein</fullName>
    </submittedName>
</protein>
<comment type="caution">
    <text evidence="1">The sequence shown here is derived from an EMBL/GenBank/DDBJ whole genome shotgun (WGS) entry which is preliminary data.</text>
</comment>
<reference evidence="1" key="1">
    <citation type="journal article" date="2021" name="IMA Fungus">
        <title>Genomic characterization of three marine fungi, including Emericellopsis atlantica sp. nov. with signatures of a generalist lifestyle and marine biomass degradation.</title>
        <authorList>
            <person name="Hagestad O.C."/>
            <person name="Hou L."/>
            <person name="Andersen J.H."/>
            <person name="Hansen E.H."/>
            <person name="Altermark B."/>
            <person name="Li C."/>
            <person name="Kuhnert E."/>
            <person name="Cox R.J."/>
            <person name="Crous P.W."/>
            <person name="Spatafora J.W."/>
            <person name="Lail K."/>
            <person name="Amirebrahimi M."/>
            <person name="Lipzen A."/>
            <person name="Pangilinan J."/>
            <person name="Andreopoulos W."/>
            <person name="Hayes R.D."/>
            <person name="Ng V."/>
            <person name="Grigoriev I.V."/>
            <person name="Jackson S.A."/>
            <person name="Sutton T.D.S."/>
            <person name="Dobson A.D.W."/>
            <person name="Rama T."/>
        </authorList>
    </citation>
    <scope>NUCLEOTIDE SEQUENCE</scope>
    <source>
        <strain evidence="1">TRa018bII</strain>
    </source>
</reference>
<evidence type="ECO:0000313" key="2">
    <source>
        <dbReference type="Proteomes" id="UP000824998"/>
    </source>
</evidence>
<name>A0A9P8C1Q6_9HELO</name>
<dbReference type="PANTHER" id="PTHR33112">
    <property type="entry name" value="DOMAIN PROTEIN, PUTATIVE-RELATED"/>
    <property type="match status" value="1"/>
</dbReference>
<gene>
    <name evidence="1" type="ORF">BJ875DRAFT_200309</name>
</gene>
<dbReference type="PANTHER" id="PTHR33112:SF16">
    <property type="entry name" value="HETEROKARYON INCOMPATIBILITY DOMAIN-CONTAINING PROTEIN"/>
    <property type="match status" value="1"/>
</dbReference>
<organism evidence="1 2">
    <name type="scientific">Amylocarpus encephaloides</name>
    <dbReference type="NCBI Taxonomy" id="45428"/>
    <lineage>
        <taxon>Eukaryota</taxon>
        <taxon>Fungi</taxon>
        <taxon>Dikarya</taxon>
        <taxon>Ascomycota</taxon>
        <taxon>Pezizomycotina</taxon>
        <taxon>Leotiomycetes</taxon>
        <taxon>Helotiales</taxon>
        <taxon>Helotiales incertae sedis</taxon>
        <taxon>Amylocarpus</taxon>
    </lineage>
</organism>
<dbReference type="AlphaFoldDB" id="A0A9P8C1Q6"/>
<dbReference type="Proteomes" id="UP000824998">
    <property type="component" value="Unassembled WGS sequence"/>
</dbReference>
<sequence>MGLGIVRLNLSECSLTKSNDKLVAIAGIAKTFESAFEGTYLAGIWSSNIVRGLLWWVNKDRNLVGKSSIRALPYRAPSWSWASVDGPIRQRCSEFSCVLVKVGETRVISTTTDQFGEVDRAYIDVRGILFAVPDARAIFEEFQKAPTLLELCFSLDTWMDLPERGEEIQFLPLVRYDEDPGDEKTYKFLGLLLYLEDHCSIPCTYRRIGIARLNWDGSIANSNTQLPSWSPSRLESDKSEWLKLV</sequence>
<dbReference type="EMBL" id="MU251776">
    <property type="protein sequence ID" value="KAG9229381.1"/>
    <property type="molecule type" value="Genomic_DNA"/>
</dbReference>
<accession>A0A9P8C1Q6</accession>
<evidence type="ECO:0000313" key="1">
    <source>
        <dbReference type="EMBL" id="KAG9229381.1"/>
    </source>
</evidence>
<proteinExistence type="predicted"/>
<keyword evidence="2" id="KW-1185">Reference proteome</keyword>